<accession>A0A5N5ETF3</accession>
<reference evidence="3 4" key="1">
    <citation type="submission" date="2019-09" db="EMBL/GenBank/DDBJ databases">
        <authorList>
            <person name="Liu P."/>
        </authorList>
    </citation>
    <scope>NUCLEOTIDE SEQUENCE [LARGE SCALE GENOMIC DNA]</scope>
    <source>
        <strain evidence="3 4">TRM68085</strain>
    </source>
</reference>
<gene>
    <name evidence="3" type="ORF">F5983_06045</name>
</gene>
<dbReference type="InterPro" id="IPR046295">
    <property type="entry name" value="DUF6332"/>
</dbReference>
<dbReference type="Proteomes" id="UP000326907">
    <property type="component" value="Unassembled WGS sequence"/>
</dbReference>
<sequence length="104" mass="10861">MGERRTQAERDAMTVEIGYALVSSAVLAGLTFAAASAPALLLFDLGRTARTVVLGLATAAAVLAFAARVVHVLWRFPRREGRRLGGPAPAPDRADRSGSADSVT</sequence>
<keyword evidence="2" id="KW-1133">Transmembrane helix</keyword>
<evidence type="ECO:0000256" key="1">
    <source>
        <dbReference type="SAM" id="MobiDB-lite"/>
    </source>
</evidence>
<evidence type="ECO:0000313" key="4">
    <source>
        <dbReference type="Proteomes" id="UP000326907"/>
    </source>
</evidence>
<feature type="transmembrane region" description="Helical" evidence="2">
    <location>
        <begin position="53"/>
        <end position="74"/>
    </location>
</feature>
<dbReference type="Pfam" id="PF19857">
    <property type="entry name" value="DUF6332"/>
    <property type="match status" value="1"/>
</dbReference>
<name>A0A5N5ETF3_9ACTN</name>
<feature type="transmembrane region" description="Helical" evidence="2">
    <location>
        <begin position="20"/>
        <end position="41"/>
    </location>
</feature>
<comment type="caution">
    <text evidence="3">The sequence shown here is derived from an EMBL/GenBank/DDBJ whole genome shotgun (WGS) entry which is preliminary data.</text>
</comment>
<proteinExistence type="predicted"/>
<evidence type="ECO:0000256" key="2">
    <source>
        <dbReference type="SAM" id="Phobius"/>
    </source>
</evidence>
<dbReference type="EMBL" id="VYUA01000004">
    <property type="protein sequence ID" value="KAB2593191.1"/>
    <property type="molecule type" value="Genomic_DNA"/>
</dbReference>
<feature type="region of interest" description="Disordered" evidence="1">
    <location>
        <begin position="80"/>
        <end position="104"/>
    </location>
</feature>
<dbReference type="RefSeq" id="WP_151509333.1">
    <property type="nucleotide sequence ID" value="NZ_VYUA01000004.1"/>
</dbReference>
<protein>
    <submittedName>
        <fullName evidence="3">Uncharacterized protein</fullName>
    </submittedName>
</protein>
<keyword evidence="4" id="KW-1185">Reference proteome</keyword>
<dbReference type="AlphaFoldDB" id="A0A5N5ETF3"/>
<organism evidence="3 4">
    <name type="scientific">Streptomyces arboris</name>
    <dbReference type="NCBI Taxonomy" id="2600619"/>
    <lineage>
        <taxon>Bacteria</taxon>
        <taxon>Bacillati</taxon>
        <taxon>Actinomycetota</taxon>
        <taxon>Actinomycetes</taxon>
        <taxon>Kitasatosporales</taxon>
        <taxon>Streptomycetaceae</taxon>
        <taxon>Streptomyces</taxon>
    </lineage>
</organism>
<keyword evidence="2" id="KW-0472">Membrane</keyword>
<evidence type="ECO:0000313" key="3">
    <source>
        <dbReference type="EMBL" id="KAB2593191.1"/>
    </source>
</evidence>
<keyword evidence="2" id="KW-0812">Transmembrane</keyword>